<dbReference type="EMBL" id="JAOQIO010000115">
    <property type="protein sequence ID" value="MCU6797245.1"/>
    <property type="molecule type" value="Genomic_DNA"/>
</dbReference>
<proteinExistence type="inferred from homology"/>
<dbReference type="PANTHER" id="PTHR30469">
    <property type="entry name" value="MULTIDRUG RESISTANCE PROTEIN MDTA"/>
    <property type="match status" value="1"/>
</dbReference>
<dbReference type="PANTHER" id="PTHR30469:SF33">
    <property type="entry name" value="SLR1207 PROTEIN"/>
    <property type="match status" value="1"/>
</dbReference>
<evidence type="ECO:0000259" key="5">
    <source>
        <dbReference type="Pfam" id="PF25990"/>
    </source>
</evidence>
<accession>A0ABT2URF9</accession>
<dbReference type="InterPro" id="IPR006143">
    <property type="entry name" value="RND_pump_MFP"/>
</dbReference>
<dbReference type="Pfam" id="PF25967">
    <property type="entry name" value="RND-MFP_C"/>
    <property type="match status" value="1"/>
</dbReference>
<feature type="region of interest" description="Disordered" evidence="3">
    <location>
        <begin position="529"/>
        <end position="567"/>
    </location>
</feature>
<protein>
    <submittedName>
        <fullName evidence="6">Efflux RND transporter periplasmic adaptor subunit</fullName>
    </submittedName>
</protein>
<dbReference type="Gene3D" id="2.40.30.170">
    <property type="match status" value="1"/>
</dbReference>
<comment type="caution">
    <text evidence="6">The sequence shown here is derived from an EMBL/GenBank/DDBJ whole genome shotgun (WGS) entry which is preliminary data.</text>
</comment>
<reference evidence="6 7" key="1">
    <citation type="submission" date="2022-09" db="EMBL/GenBank/DDBJ databases">
        <authorList>
            <person name="Han X.L."/>
            <person name="Wang Q."/>
            <person name="Lu T."/>
        </authorList>
    </citation>
    <scope>NUCLEOTIDE SEQUENCE [LARGE SCALE GENOMIC DNA]</scope>
    <source>
        <strain evidence="6 7">WQ 127069</strain>
    </source>
</reference>
<gene>
    <name evidence="6" type="ORF">OB236_34465</name>
</gene>
<comment type="similarity">
    <text evidence="1">Belongs to the membrane fusion protein (MFP) (TC 8.A.1) family.</text>
</comment>
<dbReference type="NCBIfam" id="TIGR01730">
    <property type="entry name" value="RND_mfp"/>
    <property type="match status" value="1"/>
</dbReference>
<feature type="coiled-coil region" evidence="2">
    <location>
        <begin position="299"/>
        <end position="326"/>
    </location>
</feature>
<dbReference type="Gene3D" id="2.40.420.20">
    <property type="match status" value="1"/>
</dbReference>
<dbReference type="Pfam" id="PF25990">
    <property type="entry name" value="Beta-barrel_YknX"/>
    <property type="match status" value="1"/>
</dbReference>
<name>A0ABT2URF9_9BACL</name>
<dbReference type="RefSeq" id="WP_262688056.1">
    <property type="nucleotide sequence ID" value="NZ_JAOQIO010000115.1"/>
</dbReference>
<dbReference type="Gene3D" id="2.40.50.100">
    <property type="match status" value="2"/>
</dbReference>
<keyword evidence="2" id="KW-0175">Coiled coil</keyword>
<evidence type="ECO:0000256" key="2">
    <source>
        <dbReference type="SAM" id="Coils"/>
    </source>
</evidence>
<organism evidence="6 7">
    <name type="scientific">Paenibacillus baimaensis</name>
    <dbReference type="NCBI Taxonomy" id="2982185"/>
    <lineage>
        <taxon>Bacteria</taxon>
        <taxon>Bacillati</taxon>
        <taxon>Bacillota</taxon>
        <taxon>Bacilli</taxon>
        <taxon>Bacillales</taxon>
        <taxon>Paenibacillaceae</taxon>
        <taxon>Paenibacillus</taxon>
    </lineage>
</organism>
<evidence type="ECO:0000259" key="4">
    <source>
        <dbReference type="Pfam" id="PF25967"/>
    </source>
</evidence>
<dbReference type="InterPro" id="IPR058627">
    <property type="entry name" value="MdtA-like_C"/>
</dbReference>
<evidence type="ECO:0000256" key="1">
    <source>
        <dbReference type="ARBA" id="ARBA00009477"/>
    </source>
</evidence>
<keyword evidence="7" id="KW-1185">Reference proteome</keyword>
<evidence type="ECO:0000256" key="3">
    <source>
        <dbReference type="SAM" id="MobiDB-lite"/>
    </source>
</evidence>
<evidence type="ECO:0000313" key="7">
    <source>
        <dbReference type="Proteomes" id="UP001652445"/>
    </source>
</evidence>
<dbReference type="InterPro" id="IPR058636">
    <property type="entry name" value="Beta-barrel_YknX"/>
</dbReference>
<feature type="domain" description="YknX-like beta-barrel" evidence="5">
    <location>
        <begin position="374"/>
        <end position="443"/>
    </location>
</feature>
<evidence type="ECO:0000313" key="6">
    <source>
        <dbReference type="EMBL" id="MCU6797245.1"/>
    </source>
</evidence>
<feature type="compositionally biased region" description="Gly residues" evidence="3">
    <location>
        <begin position="530"/>
        <end position="567"/>
    </location>
</feature>
<dbReference type="SUPFAM" id="SSF111369">
    <property type="entry name" value="HlyD-like secretion proteins"/>
    <property type="match status" value="2"/>
</dbReference>
<feature type="coiled-coil region" evidence="2">
    <location>
        <begin position="104"/>
        <end position="131"/>
    </location>
</feature>
<sequence length="567" mass="60270">MKSRYKIGIIVASVLVLCGAGAYWYVYSQPKSQTANPQEKVLTIKKGTIRSVVSGTSQFEARDMQNIIATADGTIKTMNLTRNQAVSKGDVLLEISVPSQEISLQEAESTLVQLQKDLSELQNQQNHLQIVAPLSGTLSLSSNLDVGSNVGKTSRFATLSDSSTLITKLSFVLENAVQLKKGDLIDLTVDGFNLTKTAKVEAIGTQPKADANGGKLLEVDIKVTNDGTLAVGMKVKGSLQLNGRLVESSDKGVLDYNSIETILTSASGVIKELKVKTGSYVKQGDVIASLFNDTLQNDIASKSSTIERQKNTINDLQEKVKQLTIRAPFDGVFSTDFANKKSNVLASYPVGSKIEVNTLLGAVASLDYMQLPIQVDELDLPNVKAGMKAAVRVDSISNKVFEGEVNQVSTVGTTTNGVTFFDAVLSVKNTSELRYGMTATAEIIIQDKKNIVLLPIEALQQQQGKRYVTLLKADGTKEERHEIKIGIRSKTDIEVTEGLNEGDQVVAASRQRTQNASQADIDRLRQQFQGGAGGAGAGGFPAGPGGGGGAGAGGTGGGNQRTGGNNR</sequence>
<feature type="domain" description="Multidrug resistance protein MdtA-like C-terminal permuted SH3" evidence="4">
    <location>
        <begin position="450"/>
        <end position="507"/>
    </location>
</feature>
<dbReference type="Proteomes" id="UP001652445">
    <property type="component" value="Unassembled WGS sequence"/>
</dbReference>